<dbReference type="AlphaFoldDB" id="K9VR62"/>
<proteinExistence type="predicted"/>
<dbReference type="HOGENOM" id="CLU_2466053_0_0_3"/>
<dbReference type="EMBL" id="CP003614">
    <property type="protein sequence ID" value="AFZ09992.1"/>
    <property type="molecule type" value="Genomic_DNA"/>
</dbReference>
<sequence>MVHRQLVDLTSTFLAAKASILKPKLFGKSQKSSRQRLTVSSGKGVVVVPLRVKSTKLKCRQSQICMYFITLLLNIKKADESNPGKTSS</sequence>
<name>K9VR62_9CYAN</name>
<gene>
    <name evidence="1" type="ORF">Osc7112_5782</name>
</gene>
<dbReference type="KEGG" id="oni:Osc7112_5782"/>
<evidence type="ECO:0000313" key="2">
    <source>
        <dbReference type="Proteomes" id="UP000010478"/>
    </source>
</evidence>
<keyword evidence="2" id="KW-1185">Reference proteome</keyword>
<protein>
    <submittedName>
        <fullName evidence="1">Uncharacterized protein</fullName>
    </submittedName>
</protein>
<dbReference type="Proteomes" id="UP000010478">
    <property type="component" value="Chromosome"/>
</dbReference>
<dbReference type="STRING" id="179408.Osc7112_5782"/>
<reference evidence="1 2" key="1">
    <citation type="submission" date="2012-05" db="EMBL/GenBank/DDBJ databases">
        <title>Finished chromosome of genome of Oscillatoria sp. PCC 7112.</title>
        <authorList>
            <consortium name="US DOE Joint Genome Institute"/>
            <person name="Gugger M."/>
            <person name="Coursin T."/>
            <person name="Rippka R."/>
            <person name="Tandeau De Marsac N."/>
            <person name="Huntemann M."/>
            <person name="Wei C.-L."/>
            <person name="Han J."/>
            <person name="Detter J.C."/>
            <person name="Han C."/>
            <person name="Tapia R."/>
            <person name="Davenport K."/>
            <person name="Daligault H."/>
            <person name="Erkkila T."/>
            <person name="Gu W."/>
            <person name="Munk A.C.C."/>
            <person name="Teshima H."/>
            <person name="Xu Y."/>
            <person name="Chain P."/>
            <person name="Chen A."/>
            <person name="Krypides N."/>
            <person name="Mavromatis K."/>
            <person name="Markowitz V."/>
            <person name="Szeto E."/>
            <person name="Ivanova N."/>
            <person name="Mikhailova N."/>
            <person name="Ovchinnikova G."/>
            <person name="Pagani I."/>
            <person name="Pati A."/>
            <person name="Goodwin L."/>
            <person name="Peters L."/>
            <person name="Pitluck S."/>
            <person name="Woyke T."/>
            <person name="Kerfeld C."/>
        </authorList>
    </citation>
    <scope>NUCLEOTIDE SEQUENCE [LARGE SCALE GENOMIC DNA]</scope>
    <source>
        <strain evidence="1 2">PCC 7112</strain>
    </source>
</reference>
<accession>K9VR62</accession>
<organism evidence="1 2">
    <name type="scientific">Phormidium nigroviride PCC 7112</name>
    <dbReference type="NCBI Taxonomy" id="179408"/>
    <lineage>
        <taxon>Bacteria</taxon>
        <taxon>Bacillati</taxon>
        <taxon>Cyanobacteriota</taxon>
        <taxon>Cyanophyceae</taxon>
        <taxon>Oscillatoriophycideae</taxon>
        <taxon>Oscillatoriales</taxon>
        <taxon>Oscillatoriaceae</taxon>
        <taxon>Phormidium</taxon>
    </lineage>
</organism>
<evidence type="ECO:0000313" key="1">
    <source>
        <dbReference type="EMBL" id="AFZ09992.1"/>
    </source>
</evidence>